<protein>
    <submittedName>
        <fullName evidence="9">Enterobactin exporter EntS</fullName>
    </submittedName>
</protein>
<evidence type="ECO:0000313" key="9">
    <source>
        <dbReference type="EMBL" id="OIQ97290.1"/>
    </source>
</evidence>
<comment type="subcellular location">
    <subcellularLocation>
        <location evidence="1">Cell membrane</location>
        <topology evidence="1">Multi-pass membrane protein</topology>
    </subcellularLocation>
</comment>
<feature type="transmembrane region" description="Helical" evidence="7">
    <location>
        <begin position="392"/>
        <end position="411"/>
    </location>
</feature>
<feature type="transmembrane region" description="Helical" evidence="7">
    <location>
        <begin position="273"/>
        <end position="293"/>
    </location>
</feature>
<feature type="transmembrane region" description="Helical" evidence="7">
    <location>
        <begin position="95"/>
        <end position="113"/>
    </location>
</feature>
<dbReference type="InterPro" id="IPR020846">
    <property type="entry name" value="MFS_dom"/>
</dbReference>
<dbReference type="GO" id="GO:0005886">
    <property type="term" value="C:plasma membrane"/>
    <property type="evidence" value="ECO:0007669"/>
    <property type="project" value="UniProtKB-SubCell"/>
</dbReference>
<dbReference type="SUPFAM" id="SSF103473">
    <property type="entry name" value="MFS general substrate transporter"/>
    <property type="match status" value="1"/>
</dbReference>
<dbReference type="PANTHER" id="PTHR23513:SF11">
    <property type="entry name" value="STAPHYLOFERRIN A TRANSPORTER"/>
    <property type="match status" value="1"/>
</dbReference>
<dbReference type="CDD" id="cd06173">
    <property type="entry name" value="MFS_MefA_like"/>
    <property type="match status" value="1"/>
</dbReference>
<feature type="transmembrane region" description="Helical" evidence="7">
    <location>
        <begin position="361"/>
        <end position="380"/>
    </location>
</feature>
<evidence type="ECO:0000256" key="5">
    <source>
        <dbReference type="ARBA" id="ARBA00022989"/>
    </source>
</evidence>
<dbReference type="EMBL" id="MLJW01000135">
    <property type="protein sequence ID" value="OIQ97290.1"/>
    <property type="molecule type" value="Genomic_DNA"/>
</dbReference>
<feature type="transmembrane region" description="Helical" evidence="7">
    <location>
        <begin position="300"/>
        <end position="320"/>
    </location>
</feature>
<keyword evidence="3" id="KW-1003">Cell membrane</keyword>
<dbReference type="InterPro" id="IPR036259">
    <property type="entry name" value="MFS_trans_sf"/>
</dbReference>
<feature type="transmembrane region" description="Helical" evidence="7">
    <location>
        <begin position="326"/>
        <end position="349"/>
    </location>
</feature>
<evidence type="ECO:0000259" key="8">
    <source>
        <dbReference type="PROSITE" id="PS50850"/>
    </source>
</evidence>
<reference evidence="9" key="1">
    <citation type="submission" date="2016-10" db="EMBL/GenBank/DDBJ databases">
        <title>Sequence of Gallionella enrichment culture.</title>
        <authorList>
            <person name="Poehlein A."/>
            <person name="Muehling M."/>
            <person name="Daniel R."/>
        </authorList>
    </citation>
    <scope>NUCLEOTIDE SEQUENCE</scope>
</reference>
<feature type="transmembrane region" description="Helical" evidence="7">
    <location>
        <begin position="240"/>
        <end position="261"/>
    </location>
</feature>
<feature type="transmembrane region" description="Helical" evidence="7">
    <location>
        <begin position="32"/>
        <end position="56"/>
    </location>
</feature>
<dbReference type="Gene3D" id="1.20.1250.20">
    <property type="entry name" value="MFS general substrate transporter like domains"/>
    <property type="match status" value="1"/>
</dbReference>
<evidence type="ECO:0000256" key="7">
    <source>
        <dbReference type="SAM" id="Phobius"/>
    </source>
</evidence>
<accession>A0A1J5RP05</accession>
<organism evidence="9">
    <name type="scientific">mine drainage metagenome</name>
    <dbReference type="NCBI Taxonomy" id="410659"/>
    <lineage>
        <taxon>unclassified sequences</taxon>
        <taxon>metagenomes</taxon>
        <taxon>ecological metagenomes</taxon>
    </lineage>
</organism>
<keyword evidence="6 7" id="KW-0472">Membrane</keyword>
<dbReference type="AlphaFoldDB" id="A0A1J5RP05"/>
<keyword evidence="5 7" id="KW-1133">Transmembrane helix</keyword>
<gene>
    <name evidence="9" type="primary">entS_9</name>
    <name evidence="9" type="ORF">GALL_206910</name>
</gene>
<evidence type="ECO:0000256" key="1">
    <source>
        <dbReference type="ARBA" id="ARBA00004651"/>
    </source>
</evidence>
<dbReference type="PROSITE" id="PS50850">
    <property type="entry name" value="MFS"/>
    <property type="match status" value="1"/>
</dbReference>
<proteinExistence type="predicted"/>
<keyword evidence="4 7" id="KW-0812">Transmembrane</keyword>
<dbReference type="GO" id="GO:0022857">
    <property type="term" value="F:transmembrane transporter activity"/>
    <property type="evidence" value="ECO:0007669"/>
    <property type="project" value="InterPro"/>
</dbReference>
<name>A0A1J5RP05_9ZZZZ</name>
<evidence type="ECO:0000256" key="3">
    <source>
        <dbReference type="ARBA" id="ARBA00022475"/>
    </source>
</evidence>
<comment type="caution">
    <text evidence="9">The sequence shown here is derived from an EMBL/GenBank/DDBJ whole genome shotgun (WGS) entry which is preliminary data.</text>
</comment>
<feature type="domain" description="Major facilitator superfamily (MFS) profile" evidence="8">
    <location>
        <begin position="24"/>
        <end position="415"/>
    </location>
</feature>
<evidence type="ECO:0000256" key="4">
    <source>
        <dbReference type="ARBA" id="ARBA00022692"/>
    </source>
</evidence>
<evidence type="ECO:0000256" key="6">
    <source>
        <dbReference type="ARBA" id="ARBA00023136"/>
    </source>
</evidence>
<dbReference type="InterPro" id="IPR010290">
    <property type="entry name" value="TM_effector"/>
</dbReference>
<dbReference type="Pfam" id="PF05977">
    <property type="entry name" value="MFS_3"/>
    <property type="match status" value="1"/>
</dbReference>
<sequence length="427" mass="45409">MRLPDTPTPTPVEPRHGGAHALRALRHSNYRWYFVGQAISVIGTWVQQVALSWLIYRLTGSAVLLGVTALASQAPQLVIGPFAGIWIDRHDRRRLLLLLQIFLLSQALVLAALTYAKIIAPWHIVAMSLLLGVMNSFDAPLRQSLVKQLVADHSDLPSAIALNSALYNTGRFVGPPIAGILVGLSSEAFCFAVNSLSYLPLIFALTRARVEPNPRNQGAFAAVFREGIAYALSSYPIRSLLGLIAVLNFTASSYVVLMPVFARDVFHGGATTLGWLLGAAGLGSISAAIYLATRHSVVGLVKSIVIGASLAATALLLFSLTRRLEFALALLFLVGFGTTTCNASGNTILQTIVPDHLRGRILSFYTASVFGMAAVGGMAAGELADAFDAPRALRLLAFALLAGAGVFAMRLGELRGRLGTLVASLPL</sequence>
<evidence type="ECO:0000256" key="2">
    <source>
        <dbReference type="ARBA" id="ARBA00022448"/>
    </source>
</evidence>
<keyword evidence="2" id="KW-0813">Transport</keyword>
<dbReference type="PANTHER" id="PTHR23513">
    <property type="entry name" value="INTEGRAL MEMBRANE EFFLUX PROTEIN-RELATED"/>
    <property type="match status" value="1"/>
</dbReference>
<feature type="transmembrane region" description="Helical" evidence="7">
    <location>
        <begin position="62"/>
        <end position="83"/>
    </location>
</feature>